<feature type="region of interest" description="Disordered" evidence="3">
    <location>
        <begin position="424"/>
        <end position="443"/>
    </location>
</feature>
<protein>
    <submittedName>
        <fullName evidence="6">Ras GTPase-activating 1</fullName>
    </submittedName>
</protein>
<comment type="caution">
    <text evidence="6">The sequence shown here is derived from an EMBL/GenBank/DDBJ whole genome shotgun (WGS) entry which is preliminary data.</text>
</comment>
<dbReference type="Gene3D" id="2.30.29.30">
    <property type="entry name" value="Pleckstrin-homology domain (PH domain)/Phosphotyrosine-binding domain (PTB)"/>
    <property type="match status" value="1"/>
</dbReference>
<dbReference type="InterPro" id="IPR036860">
    <property type="entry name" value="SH2_dom_sf"/>
</dbReference>
<feature type="domain" description="PH" evidence="5">
    <location>
        <begin position="518"/>
        <end position="585"/>
    </location>
</feature>
<organism evidence="6 7">
    <name type="scientific">Brachionus plicatilis</name>
    <name type="common">Marine rotifer</name>
    <name type="synonym">Brachionus muelleri</name>
    <dbReference type="NCBI Taxonomy" id="10195"/>
    <lineage>
        <taxon>Eukaryota</taxon>
        <taxon>Metazoa</taxon>
        <taxon>Spiralia</taxon>
        <taxon>Gnathifera</taxon>
        <taxon>Rotifera</taxon>
        <taxon>Eurotatoria</taxon>
        <taxon>Monogononta</taxon>
        <taxon>Pseudotrocha</taxon>
        <taxon>Ploima</taxon>
        <taxon>Brachionidae</taxon>
        <taxon>Brachionus</taxon>
    </lineage>
</organism>
<feature type="domain" description="SH2" evidence="4">
    <location>
        <begin position="238"/>
        <end position="330"/>
    </location>
</feature>
<dbReference type="PROSITE" id="PS50001">
    <property type="entry name" value="SH2"/>
    <property type="match status" value="2"/>
</dbReference>
<reference evidence="6 7" key="1">
    <citation type="journal article" date="2018" name="Sci. Rep.">
        <title>Genomic signatures of local adaptation to the degree of environmental predictability in rotifers.</title>
        <authorList>
            <person name="Franch-Gras L."/>
            <person name="Hahn C."/>
            <person name="Garcia-Roger E.M."/>
            <person name="Carmona M.J."/>
            <person name="Serra M."/>
            <person name="Gomez A."/>
        </authorList>
    </citation>
    <scope>NUCLEOTIDE SEQUENCE [LARGE SCALE GENOMIC DNA]</scope>
    <source>
        <strain evidence="6">HYR1</strain>
    </source>
</reference>
<dbReference type="PANTHER" id="PTHR19969">
    <property type="entry name" value="SH2-SH3 ADAPTOR PROTEIN-RELATED"/>
    <property type="match status" value="1"/>
</dbReference>
<dbReference type="Gene3D" id="3.30.505.10">
    <property type="entry name" value="SH2 domain"/>
    <property type="match status" value="2"/>
</dbReference>
<dbReference type="GO" id="GO:0030971">
    <property type="term" value="F:receptor tyrosine kinase binding"/>
    <property type="evidence" value="ECO:0007669"/>
    <property type="project" value="TreeGrafter"/>
</dbReference>
<dbReference type="SUPFAM" id="SSF55550">
    <property type="entry name" value="SH2 domain"/>
    <property type="match status" value="2"/>
</dbReference>
<keyword evidence="7" id="KW-1185">Reference proteome</keyword>
<evidence type="ECO:0000313" key="6">
    <source>
        <dbReference type="EMBL" id="RNA06736.1"/>
    </source>
</evidence>
<feature type="domain" description="SH2" evidence="4">
    <location>
        <begin position="52"/>
        <end position="143"/>
    </location>
</feature>
<dbReference type="PANTHER" id="PTHR19969:SF19">
    <property type="entry name" value="SH2 DOMAIN-CONTAINING PROTEIN"/>
    <property type="match status" value="1"/>
</dbReference>
<dbReference type="OrthoDB" id="1562946at2759"/>
<dbReference type="STRING" id="10195.A0A3M7Q5M3"/>
<keyword evidence="1 2" id="KW-0727">SH2 domain</keyword>
<gene>
    <name evidence="6" type="ORF">BpHYR1_023440</name>
</gene>
<dbReference type="GO" id="GO:0016477">
    <property type="term" value="P:cell migration"/>
    <property type="evidence" value="ECO:0007669"/>
    <property type="project" value="TreeGrafter"/>
</dbReference>
<name>A0A3M7Q5M3_BRAPC</name>
<feature type="compositionally biased region" description="Low complexity" evidence="3">
    <location>
        <begin position="488"/>
        <end position="511"/>
    </location>
</feature>
<sequence>MNFNSNQNDQINQCESILPSSNTNADLLYHLKQKQHLTIVPIDKEAPSTDKWYHGRLERRRAELVLREHSKPGAFLVRESEKSSGSYVLSYLSLTSIIHHFKITAVLGDYYIGGRQFDKLDTLISYYMHYSELVKDEKLLEPVAPSRVCHLEKFCVSIKTFQRPNKIDFDLIKNLEPMNEEDDILYIEKQGELFRVYSEMADGEWMWAQSCQSNECGLLKADCVRYVDDDKVHQFEPWFYSDITKEEAVSILANAGNLSYLVRPSEQSSGDFTLFFLADNSVHRFRITGCQAGSAKYFQIGGRDYTSISAIVQRYMNEDITEGYRLSKVAHKRADNHPLEHLSVIKDKTNQSSFRMSLNRNISFANKVDMVKKHNSFVYDENMLAKSSQSYLNGLSMSLNESSLKSAISITNPGQHSNKMFSFRQSRSKMSDKNQIRSQASIHEPNLEIKSSIMSKSFSSPLTFTNLNRNDFYPDTLLKAFSSSSSSFNKSNEPSQSNSSNSSNQQNMDSDNFNRKKKIVLKGYLIEKSKKWKPYWFSLNQTDQQLFFFSDEKKVKEKGLIDLSYGFYYPLDDSFFNSPPICAGL</sequence>
<dbReference type="InterPro" id="IPR051184">
    <property type="entry name" value="Tyrosine-phos_adapter"/>
</dbReference>
<dbReference type="GO" id="GO:0007167">
    <property type="term" value="P:enzyme-linked receptor protein signaling pathway"/>
    <property type="evidence" value="ECO:0007669"/>
    <property type="project" value="TreeGrafter"/>
</dbReference>
<accession>A0A3M7Q5M3</accession>
<evidence type="ECO:0000313" key="7">
    <source>
        <dbReference type="Proteomes" id="UP000276133"/>
    </source>
</evidence>
<evidence type="ECO:0000256" key="2">
    <source>
        <dbReference type="PROSITE-ProRule" id="PRU00191"/>
    </source>
</evidence>
<feature type="region of interest" description="Disordered" evidence="3">
    <location>
        <begin position="488"/>
        <end position="512"/>
    </location>
</feature>
<dbReference type="Pfam" id="PF00017">
    <property type="entry name" value="SH2"/>
    <property type="match status" value="2"/>
</dbReference>
<dbReference type="AlphaFoldDB" id="A0A3M7Q5M3"/>
<dbReference type="PROSITE" id="PS50003">
    <property type="entry name" value="PH_DOMAIN"/>
    <property type="match status" value="1"/>
</dbReference>
<dbReference type="InterPro" id="IPR011993">
    <property type="entry name" value="PH-like_dom_sf"/>
</dbReference>
<proteinExistence type="predicted"/>
<dbReference type="SMART" id="SM00252">
    <property type="entry name" value="SH2"/>
    <property type="match status" value="2"/>
</dbReference>
<dbReference type="InterPro" id="IPR001849">
    <property type="entry name" value="PH_domain"/>
</dbReference>
<dbReference type="Proteomes" id="UP000276133">
    <property type="component" value="Unassembled WGS sequence"/>
</dbReference>
<evidence type="ECO:0000259" key="5">
    <source>
        <dbReference type="PROSITE" id="PS50003"/>
    </source>
</evidence>
<evidence type="ECO:0000256" key="3">
    <source>
        <dbReference type="SAM" id="MobiDB-lite"/>
    </source>
</evidence>
<dbReference type="PRINTS" id="PR00401">
    <property type="entry name" value="SH2DOMAIN"/>
</dbReference>
<evidence type="ECO:0000256" key="1">
    <source>
        <dbReference type="ARBA" id="ARBA00022999"/>
    </source>
</evidence>
<dbReference type="GO" id="GO:0005737">
    <property type="term" value="C:cytoplasm"/>
    <property type="evidence" value="ECO:0007669"/>
    <property type="project" value="TreeGrafter"/>
</dbReference>
<dbReference type="GO" id="GO:0035591">
    <property type="term" value="F:signaling adaptor activity"/>
    <property type="evidence" value="ECO:0007669"/>
    <property type="project" value="TreeGrafter"/>
</dbReference>
<dbReference type="SUPFAM" id="SSF50729">
    <property type="entry name" value="PH domain-like"/>
    <property type="match status" value="1"/>
</dbReference>
<evidence type="ECO:0000259" key="4">
    <source>
        <dbReference type="PROSITE" id="PS50001"/>
    </source>
</evidence>
<dbReference type="InterPro" id="IPR000980">
    <property type="entry name" value="SH2"/>
</dbReference>
<dbReference type="EMBL" id="REGN01007298">
    <property type="protein sequence ID" value="RNA06736.1"/>
    <property type="molecule type" value="Genomic_DNA"/>
</dbReference>